<dbReference type="InterPro" id="IPR000160">
    <property type="entry name" value="GGDEF_dom"/>
</dbReference>
<dbReference type="EC" id="2.7.7.65" evidence="5"/>
<evidence type="ECO:0000313" key="5">
    <source>
        <dbReference type="EMBL" id="MFC5288768.1"/>
    </source>
</evidence>
<dbReference type="PROSITE" id="PS50112">
    <property type="entry name" value="PAS"/>
    <property type="match status" value="1"/>
</dbReference>
<reference evidence="6" key="1">
    <citation type="journal article" date="2019" name="Int. J. Syst. Evol. Microbiol.">
        <title>The Global Catalogue of Microorganisms (GCM) 10K type strain sequencing project: providing services to taxonomists for standard genome sequencing and annotation.</title>
        <authorList>
            <consortium name="The Broad Institute Genomics Platform"/>
            <consortium name="The Broad Institute Genome Sequencing Center for Infectious Disease"/>
            <person name="Wu L."/>
            <person name="Ma J."/>
        </authorList>
    </citation>
    <scope>NUCLEOTIDE SEQUENCE [LARGE SCALE GENOMIC DNA]</scope>
    <source>
        <strain evidence="6">CCUG 59778</strain>
    </source>
</reference>
<gene>
    <name evidence="5" type="ORF">ACFPM7_17055</name>
</gene>
<dbReference type="Pfam" id="PF08447">
    <property type="entry name" value="PAS_3"/>
    <property type="match status" value="1"/>
</dbReference>
<protein>
    <submittedName>
        <fullName evidence="5">Diguanylate cyclase domain-containing protein</fullName>
        <ecNumber evidence="5">2.7.7.65</ecNumber>
    </submittedName>
</protein>
<dbReference type="PROSITE" id="PS50113">
    <property type="entry name" value="PAC"/>
    <property type="match status" value="1"/>
</dbReference>
<organism evidence="5 6">
    <name type="scientific">Actinokineospora guangxiensis</name>
    <dbReference type="NCBI Taxonomy" id="1490288"/>
    <lineage>
        <taxon>Bacteria</taxon>
        <taxon>Bacillati</taxon>
        <taxon>Actinomycetota</taxon>
        <taxon>Actinomycetes</taxon>
        <taxon>Pseudonocardiales</taxon>
        <taxon>Pseudonocardiaceae</taxon>
        <taxon>Actinokineospora</taxon>
    </lineage>
</organism>
<dbReference type="InterPro" id="IPR052155">
    <property type="entry name" value="Biofilm_reg_signaling"/>
</dbReference>
<dbReference type="SUPFAM" id="SSF55073">
    <property type="entry name" value="Nucleotide cyclase"/>
    <property type="match status" value="1"/>
</dbReference>
<feature type="domain" description="PAC" evidence="2">
    <location>
        <begin position="191"/>
        <end position="243"/>
    </location>
</feature>
<dbReference type="Pfam" id="PF00563">
    <property type="entry name" value="EAL"/>
    <property type="match status" value="1"/>
</dbReference>
<dbReference type="NCBIfam" id="TIGR00254">
    <property type="entry name" value="GGDEF"/>
    <property type="match status" value="1"/>
</dbReference>
<dbReference type="InterPro" id="IPR029787">
    <property type="entry name" value="Nucleotide_cyclase"/>
</dbReference>
<dbReference type="InterPro" id="IPR000700">
    <property type="entry name" value="PAS-assoc_C"/>
</dbReference>
<feature type="domain" description="GGDEF" evidence="4">
    <location>
        <begin position="271"/>
        <end position="402"/>
    </location>
</feature>
<dbReference type="SUPFAM" id="SSF141868">
    <property type="entry name" value="EAL domain-like"/>
    <property type="match status" value="1"/>
</dbReference>
<dbReference type="PROSITE" id="PS50883">
    <property type="entry name" value="EAL"/>
    <property type="match status" value="1"/>
</dbReference>
<dbReference type="CDD" id="cd00130">
    <property type="entry name" value="PAS"/>
    <property type="match status" value="1"/>
</dbReference>
<keyword evidence="5" id="KW-0548">Nucleotidyltransferase</keyword>
<dbReference type="InterPro" id="IPR035919">
    <property type="entry name" value="EAL_sf"/>
</dbReference>
<proteinExistence type="predicted"/>
<dbReference type="Gene3D" id="3.30.70.270">
    <property type="match status" value="1"/>
</dbReference>
<dbReference type="PANTHER" id="PTHR44757:SF2">
    <property type="entry name" value="BIOFILM ARCHITECTURE MAINTENANCE PROTEIN MBAA"/>
    <property type="match status" value="1"/>
</dbReference>
<dbReference type="InterPro" id="IPR035965">
    <property type="entry name" value="PAS-like_dom_sf"/>
</dbReference>
<dbReference type="Pfam" id="PF00990">
    <property type="entry name" value="GGDEF"/>
    <property type="match status" value="1"/>
</dbReference>
<dbReference type="SMART" id="SM00267">
    <property type="entry name" value="GGDEF"/>
    <property type="match status" value="1"/>
</dbReference>
<dbReference type="Gene3D" id="3.30.450.20">
    <property type="entry name" value="PAS domain"/>
    <property type="match status" value="1"/>
</dbReference>
<dbReference type="NCBIfam" id="TIGR00229">
    <property type="entry name" value="sensory_box"/>
    <property type="match status" value="1"/>
</dbReference>
<dbReference type="PROSITE" id="PS50887">
    <property type="entry name" value="GGDEF"/>
    <property type="match status" value="1"/>
</dbReference>
<keyword evidence="6" id="KW-1185">Reference proteome</keyword>
<feature type="domain" description="EAL" evidence="3">
    <location>
        <begin position="411"/>
        <end position="647"/>
    </location>
</feature>
<dbReference type="InterPro" id="IPR013655">
    <property type="entry name" value="PAS_fold_3"/>
</dbReference>
<evidence type="ECO:0000313" key="6">
    <source>
        <dbReference type="Proteomes" id="UP001596157"/>
    </source>
</evidence>
<dbReference type="EMBL" id="JBHSKF010000007">
    <property type="protein sequence ID" value="MFC5288768.1"/>
    <property type="molecule type" value="Genomic_DNA"/>
</dbReference>
<evidence type="ECO:0000259" key="1">
    <source>
        <dbReference type="PROSITE" id="PS50112"/>
    </source>
</evidence>
<feature type="domain" description="PAS" evidence="1">
    <location>
        <begin position="118"/>
        <end position="188"/>
    </location>
</feature>
<dbReference type="InterPro" id="IPR000014">
    <property type="entry name" value="PAS"/>
</dbReference>
<comment type="caution">
    <text evidence="5">The sequence shown here is derived from an EMBL/GenBank/DDBJ whole genome shotgun (WGS) entry which is preliminary data.</text>
</comment>
<dbReference type="Proteomes" id="UP001596157">
    <property type="component" value="Unassembled WGS sequence"/>
</dbReference>
<dbReference type="InterPro" id="IPR001633">
    <property type="entry name" value="EAL_dom"/>
</dbReference>
<evidence type="ECO:0000259" key="4">
    <source>
        <dbReference type="PROSITE" id="PS50887"/>
    </source>
</evidence>
<evidence type="ECO:0000259" key="2">
    <source>
        <dbReference type="PROSITE" id="PS50113"/>
    </source>
</evidence>
<accession>A0ABW0ER02</accession>
<dbReference type="InterPro" id="IPR043128">
    <property type="entry name" value="Rev_trsase/Diguanyl_cyclase"/>
</dbReference>
<dbReference type="Gene3D" id="3.20.20.450">
    <property type="entry name" value="EAL domain"/>
    <property type="match status" value="1"/>
</dbReference>
<dbReference type="SMART" id="SM00091">
    <property type="entry name" value="PAS"/>
    <property type="match status" value="1"/>
</dbReference>
<dbReference type="SUPFAM" id="SSF55785">
    <property type="entry name" value="PYP-like sensor domain (PAS domain)"/>
    <property type="match status" value="1"/>
</dbReference>
<dbReference type="CDD" id="cd01949">
    <property type="entry name" value="GGDEF"/>
    <property type="match status" value="1"/>
</dbReference>
<sequence length="647" mass="68405">MDRAELPARWAAAVSRITYVPLDRAAVEREFAALVARLAAQPAEVGRGIVTLGFRHPDCLGTTIGLLAELPGVDGHVLGELAAGFAEAARTQLFSEQENLHAALHRAKDNAVRSLAASEARFTELFDTSALGMLVTDPGGGVARANEAIEEILGHPRGTLFRKRFEDLLHPEDRTYLRGRYAELATSGGELRERTRMLRADGDVVWTRIAVSLLRDADGLPDHHVTMVEDISDLHLLEHRITYQGTHDMLTGLPNRSAFTSRLEEAIGAGADFAVVHLALEDFAVVNDGLGRHAGDRLLTSVASRVVELVEDTDAVVARLGDHEFAILLRPADAGPRIAAQVNDALAEPTYVDGTGIAVSASVAVAVRPAAGTPPVELLRATDITIRELRARGRRQWGLVDAAEVARRSSRWSLAAALPGAWENGELDVDLEPVCGLADGVRTSERAVLRWNSPTRGLIPAGMCADLLAETGMGVSVGRWMLSRAAERVGSKGRLYVELTADLAADADLVAVVRAVCASSGVELSRLDLGMPVGAAAVPDGPVADNVVVLADLGVRVVLTEFGRGAGELGCVADLPVHAVRVDDGVARRVAEEVGGGGMVVEAVRVVVPLVRGRGVSVIVPGVGDWVVAGWWGSAGADLGMGELFGE</sequence>
<name>A0ABW0ER02_9PSEU</name>
<dbReference type="SMART" id="SM00052">
    <property type="entry name" value="EAL"/>
    <property type="match status" value="1"/>
</dbReference>
<dbReference type="GO" id="GO:0052621">
    <property type="term" value="F:diguanylate cyclase activity"/>
    <property type="evidence" value="ECO:0007669"/>
    <property type="project" value="UniProtKB-EC"/>
</dbReference>
<evidence type="ECO:0000259" key="3">
    <source>
        <dbReference type="PROSITE" id="PS50883"/>
    </source>
</evidence>
<dbReference type="RefSeq" id="WP_378248612.1">
    <property type="nucleotide sequence ID" value="NZ_JBHSKF010000007.1"/>
</dbReference>
<keyword evidence="5" id="KW-0808">Transferase</keyword>
<dbReference type="PANTHER" id="PTHR44757">
    <property type="entry name" value="DIGUANYLATE CYCLASE DGCP"/>
    <property type="match status" value="1"/>
</dbReference>